<protein>
    <submittedName>
        <fullName evidence="1">Uncharacterized protein</fullName>
    </submittedName>
</protein>
<dbReference type="AlphaFoldDB" id="A0A0C2J4X8"/>
<name>A0A0C2J4X8_THEKT</name>
<gene>
    <name evidence="1" type="ORF">RF11_12356</name>
</gene>
<organism evidence="1 2">
    <name type="scientific">Thelohanellus kitauei</name>
    <name type="common">Myxosporean</name>
    <dbReference type="NCBI Taxonomy" id="669202"/>
    <lineage>
        <taxon>Eukaryota</taxon>
        <taxon>Metazoa</taxon>
        <taxon>Cnidaria</taxon>
        <taxon>Myxozoa</taxon>
        <taxon>Myxosporea</taxon>
        <taxon>Bivalvulida</taxon>
        <taxon>Platysporina</taxon>
        <taxon>Myxobolidae</taxon>
        <taxon>Thelohanellus</taxon>
    </lineage>
</organism>
<sequence>MGHPVPKFETRDIAIPTDLNLMFPMFYDIVNQYIYYYSNYTLSFYHKQRAFIDKKELFRFGFHILSIAIDPYMKLAFILDSDSSLFVICLRTNFVKLLTQNVTDFEYTYKHSSMSFTKIGQLCFYRFLSHIECSKTDLNVKKFVYYEDYQYYALQLMNHSLIIYEGSNKSLFSSLKVIFNHLLFL</sequence>
<dbReference type="EMBL" id="JWZT01001076">
    <property type="protein sequence ID" value="KII72889.1"/>
    <property type="molecule type" value="Genomic_DNA"/>
</dbReference>
<dbReference type="Proteomes" id="UP000031668">
    <property type="component" value="Unassembled WGS sequence"/>
</dbReference>
<comment type="caution">
    <text evidence="1">The sequence shown here is derived from an EMBL/GenBank/DDBJ whole genome shotgun (WGS) entry which is preliminary data.</text>
</comment>
<reference evidence="1 2" key="1">
    <citation type="journal article" date="2014" name="Genome Biol. Evol.">
        <title>The genome of the myxosporean Thelohanellus kitauei shows adaptations to nutrient acquisition within its fish host.</title>
        <authorList>
            <person name="Yang Y."/>
            <person name="Xiong J."/>
            <person name="Zhou Z."/>
            <person name="Huo F."/>
            <person name="Miao W."/>
            <person name="Ran C."/>
            <person name="Liu Y."/>
            <person name="Zhang J."/>
            <person name="Feng J."/>
            <person name="Wang M."/>
            <person name="Wang M."/>
            <person name="Wang L."/>
            <person name="Yao B."/>
        </authorList>
    </citation>
    <scope>NUCLEOTIDE SEQUENCE [LARGE SCALE GENOMIC DNA]</scope>
    <source>
        <strain evidence="1">Wuqing</strain>
    </source>
</reference>
<evidence type="ECO:0000313" key="2">
    <source>
        <dbReference type="Proteomes" id="UP000031668"/>
    </source>
</evidence>
<proteinExistence type="predicted"/>
<keyword evidence="2" id="KW-1185">Reference proteome</keyword>
<accession>A0A0C2J4X8</accession>
<evidence type="ECO:0000313" key="1">
    <source>
        <dbReference type="EMBL" id="KII72889.1"/>
    </source>
</evidence>